<evidence type="ECO:0000313" key="2">
    <source>
        <dbReference type="EMBL" id="QKE89021.1"/>
    </source>
</evidence>
<organism evidence="2 3">
    <name type="scientific">Lichenicola cladoniae</name>
    <dbReference type="NCBI Taxonomy" id="1484109"/>
    <lineage>
        <taxon>Bacteria</taxon>
        <taxon>Pseudomonadati</taxon>
        <taxon>Pseudomonadota</taxon>
        <taxon>Alphaproteobacteria</taxon>
        <taxon>Acetobacterales</taxon>
        <taxon>Acetobacteraceae</taxon>
        <taxon>Lichenicola</taxon>
    </lineage>
</organism>
<evidence type="ECO:0000256" key="1">
    <source>
        <dbReference type="SAM" id="SignalP"/>
    </source>
</evidence>
<name>A0A6M8H6L3_9PROT</name>
<dbReference type="Proteomes" id="UP000500767">
    <property type="component" value="Chromosome"/>
</dbReference>
<dbReference type="EMBL" id="CP053708">
    <property type="protein sequence ID" value="QKE89021.1"/>
    <property type="molecule type" value="Genomic_DNA"/>
</dbReference>
<dbReference type="KEGG" id="lck:HN018_02220"/>
<feature type="chain" id="PRO_5026772751" evidence="1">
    <location>
        <begin position="20"/>
        <end position="138"/>
    </location>
</feature>
<dbReference type="AlphaFoldDB" id="A0A6M8H6L3"/>
<sequence>MLTLVFIIIENGLMLFAQAVLDNATVMATRQIQIGTVTTSDTFRSAVCSNMSTFLDCANLNFYVTTSPGAFPAPVTPSTSGAFASKTFSVGSRGDYVLAEVAYNRAFVAPWVISLGGASWVLLSTQAFQNEPKLDAGN</sequence>
<proteinExistence type="predicted"/>
<gene>
    <name evidence="2" type="ORF">HN018_02220</name>
</gene>
<feature type="signal peptide" evidence="1">
    <location>
        <begin position="1"/>
        <end position="19"/>
    </location>
</feature>
<evidence type="ECO:0000313" key="3">
    <source>
        <dbReference type="Proteomes" id="UP000500767"/>
    </source>
</evidence>
<reference evidence="2 3" key="1">
    <citation type="journal article" date="2014" name="World J. Microbiol. Biotechnol.">
        <title>Biodiversity and physiological characteristics of Antarctic and Arctic lichens-associated bacteria.</title>
        <authorList>
            <person name="Lee Y.M."/>
            <person name="Kim E.H."/>
            <person name="Lee H.K."/>
            <person name="Hong S.G."/>
        </authorList>
    </citation>
    <scope>NUCLEOTIDE SEQUENCE [LARGE SCALE GENOMIC DNA]</scope>
    <source>
        <strain evidence="2 3">PAMC 26569</strain>
    </source>
</reference>
<protein>
    <submittedName>
        <fullName evidence="2">Uncharacterized protein</fullName>
    </submittedName>
</protein>
<accession>A0A6M8H6L3</accession>
<keyword evidence="1" id="KW-0732">Signal</keyword>
<keyword evidence="3" id="KW-1185">Reference proteome</keyword>